<name>A0ABQ6YBM3_9GAMM</name>
<evidence type="ECO:0000256" key="1">
    <source>
        <dbReference type="ARBA" id="ARBA00022741"/>
    </source>
</evidence>
<feature type="region of interest" description="Disordered" evidence="4">
    <location>
        <begin position="1"/>
        <end position="25"/>
    </location>
</feature>
<dbReference type="InterPro" id="IPR003593">
    <property type="entry name" value="AAA+_ATPase"/>
</dbReference>
<dbReference type="SMART" id="SM01086">
    <property type="entry name" value="ClpB_D2-small"/>
    <property type="match status" value="1"/>
</dbReference>
<dbReference type="Proteomes" id="UP000771797">
    <property type="component" value="Unassembled WGS sequence"/>
</dbReference>
<dbReference type="PRINTS" id="PR00300">
    <property type="entry name" value="CLPPROTEASEA"/>
</dbReference>
<proteinExistence type="predicted"/>
<keyword evidence="2" id="KW-0067">ATP-binding</keyword>
<evidence type="ECO:0000256" key="4">
    <source>
        <dbReference type="SAM" id="MobiDB-lite"/>
    </source>
</evidence>
<dbReference type="InterPro" id="IPR050130">
    <property type="entry name" value="ClpA_ClpB"/>
</dbReference>
<feature type="domain" description="AAA+ ATPase" evidence="5">
    <location>
        <begin position="70"/>
        <end position="191"/>
    </location>
</feature>
<dbReference type="PANTHER" id="PTHR11638:SF18">
    <property type="entry name" value="HEAT SHOCK PROTEIN 104"/>
    <property type="match status" value="1"/>
</dbReference>
<dbReference type="Pfam" id="PF07724">
    <property type="entry name" value="AAA_2"/>
    <property type="match status" value="1"/>
</dbReference>
<dbReference type="SUPFAM" id="SSF52540">
    <property type="entry name" value="P-loop containing nucleoside triphosphate hydrolases"/>
    <property type="match status" value="1"/>
</dbReference>
<dbReference type="InterPro" id="IPR019489">
    <property type="entry name" value="Clp_ATPase_C"/>
</dbReference>
<organism evidence="7 8">
    <name type="scientific">Alcanivorax xiamenensis</name>
    <dbReference type="NCBI Taxonomy" id="1177156"/>
    <lineage>
        <taxon>Bacteria</taxon>
        <taxon>Pseudomonadati</taxon>
        <taxon>Pseudomonadota</taxon>
        <taxon>Gammaproteobacteria</taxon>
        <taxon>Oceanospirillales</taxon>
        <taxon>Alcanivoracaceae</taxon>
        <taxon>Alcanivorax</taxon>
    </lineage>
</organism>
<evidence type="ECO:0000313" key="8">
    <source>
        <dbReference type="Proteomes" id="UP000771797"/>
    </source>
</evidence>
<evidence type="ECO:0000256" key="2">
    <source>
        <dbReference type="ARBA" id="ARBA00022840"/>
    </source>
</evidence>
<dbReference type="Pfam" id="PF10431">
    <property type="entry name" value="ClpB_D2-small"/>
    <property type="match status" value="1"/>
</dbReference>
<dbReference type="Gene3D" id="3.40.50.300">
    <property type="entry name" value="P-loop containing nucleotide triphosphate hydrolases"/>
    <property type="match status" value="1"/>
</dbReference>
<accession>A0ABQ6YBM3</accession>
<gene>
    <name evidence="7" type="ORF">A6D6_00954</name>
</gene>
<dbReference type="RefSeq" id="WP_159660090.1">
    <property type="nucleotide sequence ID" value="NZ_AQPF01000004.1"/>
</dbReference>
<keyword evidence="8" id="KW-1185">Reference proteome</keyword>
<evidence type="ECO:0000259" key="5">
    <source>
        <dbReference type="SMART" id="SM00382"/>
    </source>
</evidence>
<sequence length="356" mass="40519">MPFINERLMEQAESRPPPVTPGARASRFQFEPDQVMARLSARIVGQDPVLADLEAMLTRIKADISDPERPLAVHLFVGPTGVGKTETVRLLAEALHGRADALCRVDMNTLAQEHYAAALIGAPPGYVGSKEGHTLLDEERLRGTFRKPGVVLFDEIEKADVRVIRALMNVLDHGRLALSAGTRELDFRNSLIFMTSNLGAREAQTRLARYRRGWRRWLALRPTATERIPEQAVREYFDPEFINRIDRIHYFQPLDPQRADGLLEMELDRLADRLQRRDVSLSWQPAARSRFRAGQDIRYGARDLRRRLRNELEPKVAAAMFSHPDIHRFLVRTTGGTLEVVPVMETDPRDGLRHTT</sequence>
<keyword evidence="1" id="KW-0547">Nucleotide-binding</keyword>
<reference evidence="7 8" key="1">
    <citation type="submission" date="2012-09" db="EMBL/GenBank/DDBJ databases">
        <title>Genome Sequence of alkane-degrading Bacterium Alcanivorax sp. 6-D-6.</title>
        <authorList>
            <person name="Lai Q."/>
            <person name="Shao Z."/>
        </authorList>
    </citation>
    <scope>NUCLEOTIDE SEQUENCE [LARGE SCALE GENOMIC DNA]</scope>
    <source>
        <strain evidence="7 8">6-D-6</strain>
    </source>
</reference>
<feature type="domain" description="Clp ATPase C-terminal" evidence="6">
    <location>
        <begin position="254"/>
        <end position="340"/>
    </location>
</feature>
<comment type="caution">
    <text evidence="7">The sequence shown here is derived from an EMBL/GenBank/DDBJ whole genome shotgun (WGS) entry which is preliminary data.</text>
</comment>
<dbReference type="InterPro" id="IPR001270">
    <property type="entry name" value="ClpA/B"/>
</dbReference>
<dbReference type="Gene3D" id="1.10.8.60">
    <property type="match status" value="1"/>
</dbReference>
<dbReference type="InterPro" id="IPR003959">
    <property type="entry name" value="ATPase_AAA_core"/>
</dbReference>
<dbReference type="CDD" id="cd19499">
    <property type="entry name" value="RecA-like_ClpB_Hsp104-like"/>
    <property type="match status" value="1"/>
</dbReference>
<evidence type="ECO:0000259" key="6">
    <source>
        <dbReference type="SMART" id="SM01086"/>
    </source>
</evidence>
<keyword evidence="3" id="KW-0143">Chaperone</keyword>
<dbReference type="InterPro" id="IPR027417">
    <property type="entry name" value="P-loop_NTPase"/>
</dbReference>
<evidence type="ECO:0000313" key="7">
    <source>
        <dbReference type="EMBL" id="KAF0807402.1"/>
    </source>
</evidence>
<evidence type="ECO:0000256" key="3">
    <source>
        <dbReference type="ARBA" id="ARBA00023186"/>
    </source>
</evidence>
<protein>
    <submittedName>
        <fullName evidence="7">ATPase</fullName>
    </submittedName>
</protein>
<dbReference type="EMBL" id="AQPF01000004">
    <property type="protein sequence ID" value="KAF0807402.1"/>
    <property type="molecule type" value="Genomic_DNA"/>
</dbReference>
<dbReference type="PANTHER" id="PTHR11638">
    <property type="entry name" value="ATP-DEPENDENT CLP PROTEASE"/>
    <property type="match status" value="1"/>
</dbReference>
<dbReference type="SMART" id="SM00382">
    <property type="entry name" value="AAA"/>
    <property type="match status" value="1"/>
</dbReference>